<organism evidence="4 5">
    <name type="scientific">Sphingobium phenoxybenzoativorans</name>
    <dbReference type="NCBI Taxonomy" id="1592790"/>
    <lineage>
        <taxon>Bacteria</taxon>
        <taxon>Pseudomonadati</taxon>
        <taxon>Pseudomonadota</taxon>
        <taxon>Alphaproteobacteria</taxon>
        <taxon>Sphingomonadales</taxon>
        <taxon>Sphingomonadaceae</taxon>
        <taxon>Sphingobium</taxon>
    </lineage>
</organism>
<name>A0A975Q0L3_9SPHN</name>
<sequence>MKIRLRASQRAAIWAASGAAFAVLTFPAGLIEVAATSSGISEVLPAAAPPLGTTARLLLAGFAGVMAAGAALAFRRQSAPAKGVEKMGFALSRLTGLARRRARKPEPLVSDMPILRRADAHPDAPPRRPIFANSDFGGTGMFSEMPASPEDQTPDIAAPEIEAAFTESLASVDDPVIDAAIQDAACAAEEQPAPLPLDGMSGEEVLSGFAPLAAPVPPPGMEAQPEVPAAAPPREPRPPLDGLTIAQLAERFELGLARRAIARPVAPFDAPPVQIVPVAAQPVPRVIADIPPVPPVAVKPDVDMQVDEALRAALGTLQRMSAR</sequence>
<evidence type="ECO:0000256" key="2">
    <source>
        <dbReference type="SAM" id="Phobius"/>
    </source>
</evidence>
<evidence type="ECO:0000313" key="4">
    <source>
        <dbReference type="EMBL" id="QUT04990.1"/>
    </source>
</evidence>
<dbReference type="AlphaFoldDB" id="A0A975Q0L3"/>
<keyword evidence="5" id="KW-1185">Reference proteome</keyword>
<dbReference type="Proteomes" id="UP000681425">
    <property type="component" value="Chromosome"/>
</dbReference>
<feature type="transmembrane region" description="Helical" evidence="2">
    <location>
        <begin position="55"/>
        <end position="74"/>
    </location>
</feature>
<dbReference type="EMBL" id="CP073910">
    <property type="protein sequence ID" value="QUT04990.1"/>
    <property type="molecule type" value="Genomic_DNA"/>
</dbReference>
<proteinExistence type="predicted"/>
<reference evidence="4" key="1">
    <citation type="submission" date="2021-04" db="EMBL/GenBank/DDBJ databases">
        <title>Isolation of p-tert-butylphenol degrading bacteria Sphingobium phenoxybenzoativorans Tas13 from active sludge.</title>
        <authorList>
            <person name="Li Y."/>
        </authorList>
    </citation>
    <scope>NUCLEOTIDE SEQUENCE</scope>
    <source>
        <strain evidence="4">Tas13</strain>
    </source>
</reference>
<keyword evidence="2" id="KW-0472">Membrane</keyword>
<feature type="region of interest" description="Disordered" evidence="1">
    <location>
        <begin position="217"/>
        <end position="238"/>
    </location>
</feature>
<feature type="signal peptide" evidence="3">
    <location>
        <begin position="1"/>
        <end position="22"/>
    </location>
</feature>
<keyword evidence="2" id="KW-0812">Transmembrane</keyword>
<feature type="transmembrane region" description="Helical" evidence="2">
    <location>
        <begin position="12"/>
        <end position="35"/>
    </location>
</feature>
<keyword evidence="3" id="KW-0732">Signal</keyword>
<evidence type="ECO:0000256" key="3">
    <source>
        <dbReference type="SAM" id="SignalP"/>
    </source>
</evidence>
<keyword evidence="2" id="KW-1133">Transmembrane helix</keyword>
<evidence type="ECO:0000256" key="1">
    <source>
        <dbReference type="SAM" id="MobiDB-lite"/>
    </source>
</evidence>
<accession>A0A975Q0L3</accession>
<gene>
    <name evidence="4" type="ORF">KFK14_18510</name>
</gene>
<feature type="chain" id="PRO_5037307034" evidence="3">
    <location>
        <begin position="23"/>
        <end position="323"/>
    </location>
</feature>
<dbReference type="RefSeq" id="WP_212608702.1">
    <property type="nucleotide sequence ID" value="NZ_CP073910.1"/>
</dbReference>
<dbReference type="KEGG" id="spph:KFK14_18510"/>
<protein>
    <submittedName>
        <fullName evidence="4">Uncharacterized protein</fullName>
    </submittedName>
</protein>
<evidence type="ECO:0000313" key="5">
    <source>
        <dbReference type="Proteomes" id="UP000681425"/>
    </source>
</evidence>